<evidence type="ECO:0000313" key="5">
    <source>
        <dbReference type="Proteomes" id="UP001320420"/>
    </source>
</evidence>
<dbReference type="Pfam" id="PF07287">
    <property type="entry name" value="AtuA"/>
    <property type="match status" value="1"/>
</dbReference>
<keyword evidence="5" id="KW-1185">Reference proteome</keyword>
<dbReference type="InterPro" id="IPR025496">
    <property type="entry name" value="DUF4387"/>
</dbReference>
<dbReference type="Pfam" id="PF14330">
    <property type="entry name" value="DUF4387"/>
    <property type="match status" value="1"/>
</dbReference>
<evidence type="ECO:0000256" key="1">
    <source>
        <dbReference type="SAM" id="MobiDB-lite"/>
    </source>
</evidence>
<evidence type="ECO:0000259" key="3">
    <source>
        <dbReference type="Pfam" id="PF14330"/>
    </source>
</evidence>
<gene>
    <name evidence="4" type="ORF">SLS62_002249</name>
</gene>
<feature type="region of interest" description="Disordered" evidence="1">
    <location>
        <begin position="488"/>
        <end position="508"/>
    </location>
</feature>
<feature type="domain" description="DUF4387" evidence="3">
    <location>
        <begin position="541"/>
        <end position="643"/>
    </location>
</feature>
<dbReference type="Proteomes" id="UP001320420">
    <property type="component" value="Unassembled WGS sequence"/>
</dbReference>
<dbReference type="EMBL" id="JAKJXP020000011">
    <property type="protein sequence ID" value="KAK7755639.1"/>
    <property type="molecule type" value="Genomic_DNA"/>
</dbReference>
<organism evidence="4 5">
    <name type="scientific">Diatrype stigma</name>
    <dbReference type="NCBI Taxonomy" id="117547"/>
    <lineage>
        <taxon>Eukaryota</taxon>
        <taxon>Fungi</taxon>
        <taxon>Dikarya</taxon>
        <taxon>Ascomycota</taxon>
        <taxon>Pezizomycotina</taxon>
        <taxon>Sordariomycetes</taxon>
        <taxon>Xylariomycetidae</taxon>
        <taxon>Xylariales</taxon>
        <taxon>Diatrypaceae</taxon>
        <taxon>Diatrype</taxon>
    </lineage>
</organism>
<evidence type="ECO:0000313" key="4">
    <source>
        <dbReference type="EMBL" id="KAK7755639.1"/>
    </source>
</evidence>
<evidence type="ECO:0000259" key="2">
    <source>
        <dbReference type="Pfam" id="PF07287"/>
    </source>
</evidence>
<sequence length="663" mass="72193">MAIRNTDAPAQALCHIVTPIGMLGYGVDAKQVDAALERFTATGEPTALILDSGSTDSGPQKLALGGMTVPRSAYVQDLRKLVASARKFRVPLLLSSAGGSGTNYNTREIVKIIEELAHETLTGKFKVVALYADIDKEFARERLRAGVVTPCSSAPPLTEADIDQSVVIVAQMGPEPILDTLTANPDAQVFVIGRAYDASQFCAFAEFCYQELDLGEQIDRHTRRGTFTHVGEILECGGLCAEPKGGGVIATIRLDGSFEITPMAPNATCTPTSVAAHTLYENTRPDMLFGPGGYIDLTHSEYELLDDRRTVRVRGSRYVYTKETKGVYQIKLEAAKLAGYRAMYFGAHKDPVLIGQMDKFLATVKGYVKMEHADVTEPWELEWHVIGKGDDGKVAKEVALMGEALAPTQDLATSLVAKAKVATIHAPYRGLKATSGNFAHGFGGLYTVPLGPCAEFCIYHLVELEEGEERGGIDAPLFRFESFEVGKEPKQTNETSMTPASVEEPAPELDEAKKQKIAAMRKQARILNADPLTCLSADPTLGELATVIRSKNSGPYEITFDVMFDRESIYRAVKTAAILSTGAVAELFDIPAEHVVYSGFFDQARAYKVTMARLRNGKRVPAGGYMEDDVHGSQMYLPLLNMKLPAGLRNEVKQILDRTISVY</sequence>
<accession>A0AAN9V6W5</accession>
<proteinExistence type="predicted"/>
<dbReference type="InterPro" id="IPR010839">
    <property type="entry name" value="AtuA_N"/>
</dbReference>
<name>A0AAN9V6W5_9PEZI</name>
<dbReference type="AlphaFoldDB" id="A0AAN9V6W5"/>
<protein>
    <submittedName>
        <fullName evidence="4">Uncharacterized protein</fullName>
    </submittedName>
</protein>
<comment type="caution">
    <text evidence="4">The sequence shown here is derived from an EMBL/GenBank/DDBJ whole genome shotgun (WGS) entry which is preliminary data.</text>
</comment>
<reference evidence="4 5" key="1">
    <citation type="submission" date="2024-02" db="EMBL/GenBank/DDBJ databases">
        <title>De novo assembly and annotation of 12 fungi associated with fruit tree decline syndrome in Ontario, Canada.</title>
        <authorList>
            <person name="Sulman M."/>
            <person name="Ellouze W."/>
            <person name="Ilyukhin E."/>
        </authorList>
    </citation>
    <scope>NUCLEOTIDE SEQUENCE [LARGE SCALE GENOMIC DNA]</scope>
    <source>
        <strain evidence="4 5">M11/M66-122</strain>
    </source>
</reference>
<feature type="domain" description="Acyclic terpene utilisation N-terminal" evidence="2">
    <location>
        <begin position="103"/>
        <end position="432"/>
    </location>
</feature>